<name>A0AAD9V4M3_ACRCE</name>
<reference evidence="1" key="1">
    <citation type="journal article" date="2023" name="G3 (Bethesda)">
        <title>Whole genome assembly and annotation of the endangered Caribbean coral Acropora cervicornis.</title>
        <authorList>
            <person name="Selwyn J.D."/>
            <person name="Vollmer S.V."/>
        </authorList>
    </citation>
    <scope>NUCLEOTIDE SEQUENCE</scope>
    <source>
        <strain evidence="1">K2</strain>
    </source>
</reference>
<proteinExistence type="predicted"/>
<sequence>MDKEKKTWLLIEGTVCSIGLTSDRWRTKQDKQRELRAGIKHRYPDYKVNQANVLFDSLAEYHKSLKNDLNEHLTGKNKEETQHLIMKSQKWIISQNVEIVNNFYTYKR</sequence>
<evidence type="ECO:0000313" key="1">
    <source>
        <dbReference type="EMBL" id="KAK2560957.1"/>
    </source>
</evidence>
<keyword evidence="2" id="KW-1185">Reference proteome</keyword>
<organism evidence="1 2">
    <name type="scientific">Acropora cervicornis</name>
    <name type="common">Staghorn coral</name>
    <dbReference type="NCBI Taxonomy" id="6130"/>
    <lineage>
        <taxon>Eukaryota</taxon>
        <taxon>Metazoa</taxon>
        <taxon>Cnidaria</taxon>
        <taxon>Anthozoa</taxon>
        <taxon>Hexacorallia</taxon>
        <taxon>Scleractinia</taxon>
        <taxon>Astrocoeniina</taxon>
        <taxon>Acroporidae</taxon>
        <taxon>Acropora</taxon>
    </lineage>
</organism>
<gene>
    <name evidence="1" type="ORF">P5673_016076</name>
</gene>
<reference evidence="1" key="2">
    <citation type="journal article" date="2023" name="Science">
        <title>Genomic signatures of disease resistance in endangered staghorn corals.</title>
        <authorList>
            <person name="Vollmer S.V."/>
            <person name="Selwyn J.D."/>
            <person name="Despard B.A."/>
            <person name="Roesel C.L."/>
        </authorList>
    </citation>
    <scope>NUCLEOTIDE SEQUENCE</scope>
    <source>
        <strain evidence="1">K2</strain>
    </source>
</reference>
<evidence type="ECO:0000313" key="2">
    <source>
        <dbReference type="Proteomes" id="UP001249851"/>
    </source>
</evidence>
<comment type="caution">
    <text evidence="1">The sequence shown here is derived from an EMBL/GenBank/DDBJ whole genome shotgun (WGS) entry which is preliminary data.</text>
</comment>
<dbReference type="Proteomes" id="UP001249851">
    <property type="component" value="Unassembled WGS sequence"/>
</dbReference>
<protein>
    <submittedName>
        <fullName evidence="1">Uncharacterized protein</fullName>
    </submittedName>
</protein>
<dbReference type="AlphaFoldDB" id="A0AAD9V4M3"/>
<accession>A0AAD9V4M3</accession>
<dbReference type="EMBL" id="JARQWQ010000034">
    <property type="protein sequence ID" value="KAK2560957.1"/>
    <property type="molecule type" value="Genomic_DNA"/>
</dbReference>